<dbReference type="PANTHER" id="PTHR11806">
    <property type="entry name" value="GLUCOSE INHIBITED DIVISION PROTEIN A"/>
    <property type="match status" value="1"/>
</dbReference>
<evidence type="ECO:0000256" key="7">
    <source>
        <dbReference type="ARBA" id="ARBA00022694"/>
    </source>
</evidence>
<dbReference type="PANTHER" id="PTHR11806:SF0">
    <property type="entry name" value="PROTEIN MTO1 HOMOLOG, MITOCHONDRIAL"/>
    <property type="match status" value="1"/>
</dbReference>
<dbReference type="GO" id="GO:0005829">
    <property type="term" value="C:cytosol"/>
    <property type="evidence" value="ECO:0007669"/>
    <property type="project" value="TreeGrafter"/>
</dbReference>
<proteinExistence type="inferred from homology"/>
<dbReference type="HAMAP" id="MF_00129">
    <property type="entry name" value="MnmG_GidA"/>
    <property type="match status" value="1"/>
</dbReference>
<dbReference type="RefSeq" id="WP_141428363.1">
    <property type="nucleotide sequence ID" value="NZ_AP019736.1"/>
</dbReference>
<dbReference type="GO" id="GO:0050660">
    <property type="term" value="F:flavin adenine dinucleotide binding"/>
    <property type="evidence" value="ECO:0007669"/>
    <property type="project" value="UniProtKB-UniRule"/>
</dbReference>
<dbReference type="Pfam" id="PF13932">
    <property type="entry name" value="SAM_GIDA_C"/>
    <property type="match status" value="1"/>
</dbReference>
<dbReference type="OrthoDB" id="9815560at2"/>
<keyword evidence="5 12" id="KW-0963">Cytoplasm</keyword>
<protein>
    <recommendedName>
        <fullName evidence="4 12">tRNA uridine 5-carboxymethylaminomethyl modification enzyme MnmG</fullName>
    </recommendedName>
    <alternativeName>
        <fullName evidence="11 12">Glucose-inhibited division protein A</fullName>
    </alternativeName>
</protein>
<dbReference type="InterPro" id="IPR020595">
    <property type="entry name" value="MnmG-rel_CS"/>
</dbReference>
<evidence type="ECO:0000256" key="10">
    <source>
        <dbReference type="ARBA" id="ARBA00025948"/>
    </source>
</evidence>
<comment type="subcellular location">
    <subcellularLocation>
        <location evidence="12">Cytoplasm</location>
    </subcellularLocation>
</comment>
<dbReference type="EMBL" id="AP019736">
    <property type="protein sequence ID" value="BBL06550.1"/>
    <property type="molecule type" value="Genomic_DNA"/>
</dbReference>
<evidence type="ECO:0000256" key="4">
    <source>
        <dbReference type="ARBA" id="ARBA00020461"/>
    </source>
</evidence>
<accession>A0A4Y1X055</accession>
<name>A0A4Y1X055_9BACT</name>
<evidence type="ECO:0000256" key="9">
    <source>
        <dbReference type="ARBA" id="ARBA00023027"/>
    </source>
</evidence>
<evidence type="ECO:0000313" key="14">
    <source>
        <dbReference type="EMBL" id="BBL06550.1"/>
    </source>
</evidence>
<keyword evidence="6 12" id="KW-0285">Flavoprotein</keyword>
<comment type="subunit">
    <text evidence="10 12">Homodimer. Heterotetramer of two MnmE and two MnmG subunits.</text>
</comment>
<evidence type="ECO:0000256" key="8">
    <source>
        <dbReference type="ARBA" id="ARBA00022827"/>
    </source>
</evidence>
<dbReference type="FunFam" id="1.10.150.570:FF:000001">
    <property type="entry name" value="tRNA uridine 5-carboxymethylaminomethyl modification enzyme MnmG"/>
    <property type="match status" value="1"/>
</dbReference>
<evidence type="ECO:0000256" key="1">
    <source>
        <dbReference type="ARBA" id="ARBA00001974"/>
    </source>
</evidence>
<evidence type="ECO:0000256" key="6">
    <source>
        <dbReference type="ARBA" id="ARBA00022630"/>
    </source>
</evidence>
<comment type="similarity">
    <text evidence="3 12">Belongs to the MnmG family.</text>
</comment>
<dbReference type="NCBIfam" id="TIGR00136">
    <property type="entry name" value="mnmG_gidA"/>
    <property type="match status" value="1"/>
</dbReference>
<dbReference type="SMART" id="SM01228">
    <property type="entry name" value="GIDA_assoc_3"/>
    <property type="match status" value="1"/>
</dbReference>
<dbReference type="InterPro" id="IPR026904">
    <property type="entry name" value="MnmG_C"/>
</dbReference>
<evidence type="ECO:0000256" key="11">
    <source>
        <dbReference type="ARBA" id="ARBA00031800"/>
    </source>
</evidence>
<keyword evidence="15" id="KW-1185">Reference proteome</keyword>
<dbReference type="Pfam" id="PF01134">
    <property type="entry name" value="GIDA"/>
    <property type="match status" value="1"/>
</dbReference>
<evidence type="ECO:0000256" key="5">
    <source>
        <dbReference type="ARBA" id="ARBA00022490"/>
    </source>
</evidence>
<dbReference type="AlphaFoldDB" id="A0A4Y1X055"/>
<dbReference type="InterPro" id="IPR044920">
    <property type="entry name" value="MnmG_C_subdom_sf"/>
</dbReference>
<keyword evidence="8 12" id="KW-0274">FAD</keyword>
<sequence>MILDYDIIVIGGGHAGCEAASAAARLGSRTLLLTMDMTKMASMSCNPAIGGVAKGQIVREIDALGGETGRITDLTAVQFRMLNRSKGAAMWSPRAQCDKTRFSEEWRRTLENTRHLYIWQDAATELLFDTSAETPRIRGVRTRMGVEFSCRAAVLTAGTFLEGMMHCGASHAEGGRAGDAASHGITECLRRLGFETGRMKTGTPARLDARTINFDALEPQYGDENPSKFSFSPDTQPVKHQLPCFLVYTTPEVHAILRSGFDRSPLFNGTIRGIGPRYCPSIEDKLRTFADKEQHQLFLEPEGESTNEYYLNGFSSSLPWEVQWEALHKITGFEDLHIFRPGYAIEYDYFPPTQLHHSLETKLVRGLYFAGQVNGTTGYEEAAAQGLMAGINAHRALAGKEPVVLKRDEAYIGVLIDDLVTKGVDEPYRMFTSRAEYRILLRQDNADIRLTPLGYEIGLISRKRYDHFVKKNSLVESLVAFARGESVKAAEINGYLKTVGSDPLTQGRKLHDILMRNNVTFESLQKVLPKLKKFIESNGMDAEVVEEAEIQIKYKGYIEREKFIAEKLHRLENIAIPSDFDFHSLNSLTIEARQKLTRIRPATIGQASRIPGVSPADVNVLLVKFGR</sequence>
<keyword evidence="7 12" id="KW-0819">tRNA processing</keyword>
<dbReference type="GO" id="GO:0030488">
    <property type="term" value="P:tRNA methylation"/>
    <property type="evidence" value="ECO:0007669"/>
    <property type="project" value="TreeGrafter"/>
</dbReference>
<evidence type="ECO:0000256" key="2">
    <source>
        <dbReference type="ARBA" id="ARBA00003717"/>
    </source>
</evidence>
<gene>
    <name evidence="12 14" type="primary">mnmG</name>
    <name evidence="12" type="synonym">gidA</name>
    <name evidence="14" type="ORF">A5CPEGH6_11880</name>
</gene>
<dbReference type="PROSITE" id="PS01280">
    <property type="entry name" value="GIDA_1"/>
    <property type="match status" value="1"/>
</dbReference>
<dbReference type="InterPro" id="IPR047001">
    <property type="entry name" value="MnmG_C_subdom"/>
</dbReference>
<dbReference type="FunFam" id="1.10.10.1800:FF:000003">
    <property type="entry name" value="tRNA uridine 5-carboxymethylaminomethyl modification enzyme MnmG"/>
    <property type="match status" value="1"/>
</dbReference>
<reference evidence="15" key="1">
    <citation type="submission" date="2019-06" db="EMBL/GenBank/DDBJ databases">
        <title>Alistipes onderdonkii subsp. vulgaris subsp. nov., Alistipes dispar sp. nov. and Alistipes communis sp. nov., isolated from human faeces, and creation of Alistipes onderdonkii subsp. onderdonkii subsp. nov.</title>
        <authorList>
            <person name="Sakamoto M."/>
            <person name="Ikeyama N."/>
            <person name="Ogata Y."/>
            <person name="Suda W."/>
            <person name="Iino T."/>
            <person name="Hattori M."/>
            <person name="Ohkuma M."/>
        </authorList>
    </citation>
    <scope>NUCLEOTIDE SEQUENCE [LARGE SCALE GENOMIC DNA]</scope>
    <source>
        <strain evidence="15">5CPEGH6</strain>
    </source>
</reference>
<keyword evidence="9 12" id="KW-0520">NAD</keyword>
<comment type="function">
    <text evidence="2 12">NAD-binding protein involved in the addition of a carboxymethylaminomethyl (cmnm) group at the wobble position (U34) of certain tRNAs, forming tRNA-cmnm(5)s(2)U34.</text>
</comment>
<organism evidence="14 15">
    <name type="scientific">Alistipes dispar</name>
    <dbReference type="NCBI Taxonomy" id="2585119"/>
    <lineage>
        <taxon>Bacteria</taxon>
        <taxon>Pseudomonadati</taxon>
        <taxon>Bacteroidota</taxon>
        <taxon>Bacteroidia</taxon>
        <taxon>Bacteroidales</taxon>
        <taxon>Rikenellaceae</taxon>
        <taxon>Alistipes</taxon>
    </lineage>
</organism>
<dbReference type="InterPro" id="IPR036188">
    <property type="entry name" value="FAD/NAD-bd_sf"/>
</dbReference>
<evidence type="ECO:0000259" key="13">
    <source>
        <dbReference type="SMART" id="SM01228"/>
    </source>
</evidence>
<feature type="binding site" evidence="12">
    <location>
        <begin position="275"/>
        <end position="289"/>
    </location>
    <ligand>
        <name>NAD(+)</name>
        <dbReference type="ChEBI" id="CHEBI:57540"/>
    </ligand>
</feature>
<dbReference type="PROSITE" id="PS01281">
    <property type="entry name" value="GIDA_2"/>
    <property type="match status" value="1"/>
</dbReference>
<dbReference type="SUPFAM" id="SSF51905">
    <property type="entry name" value="FAD/NAD(P)-binding domain"/>
    <property type="match status" value="1"/>
</dbReference>
<dbReference type="Gene3D" id="1.10.10.1800">
    <property type="entry name" value="tRNA uridine 5-carboxymethylaminomethyl modification enzyme MnmG/GidA"/>
    <property type="match status" value="1"/>
</dbReference>
<evidence type="ECO:0000256" key="12">
    <source>
        <dbReference type="HAMAP-Rule" id="MF_00129"/>
    </source>
</evidence>
<dbReference type="FunFam" id="3.50.50.60:FF:000002">
    <property type="entry name" value="tRNA uridine 5-carboxymethylaminomethyl modification enzyme MnmG"/>
    <property type="match status" value="1"/>
</dbReference>
<dbReference type="Pfam" id="PF21680">
    <property type="entry name" value="GIDA_C_1st"/>
    <property type="match status" value="1"/>
</dbReference>
<evidence type="ECO:0000313" key="15">
    <source>
        <dbReference type="Proteomes" id="UP000319374"/>
    </source>
</evidence>
<dbReference type="InterPro" id="IPR004416">
    <property type="entry name" value="MnmG"/>
</dbReference>
<feature type="domain" description="tRNA uridine 5-carboxymethylaminomethyl modification enzyme C-terminal subdomain" evidence="13">
    <location>
        <begin position="552"/>
        <end position="623"/>
    </location>
</feature>
<dbReference type="GeneID" id="98673165"/>
<dbReference type="Gene3D" id="1.10.150.570">
    <property type="entry name" value="GidA associated domain, C-terminal subdomain"/>
    <property type="match status" value="1"/>
</dbReference>
<evidence type="ECO:0000256" key="3">
    <source>
        <dbReference type="ARBA" id="ARBA00007653"/>
    </source>
</evidence>
<dbReference type="Proteomes" id="UP000319374">
    <property type="component" value="Chromosome"/>
</dbReference>
<dbReference type="GO" id="GO:0002098">
    <property type="term" value="P:tRNA wobble uridine modification"/>
    <property type="evidence" value="ECO:0007669"/>
    <property type="project" value="InterPro"/>
</dbReference>
<dbReference type="InterPro" id="IPR049312">
    <property type="entry name" value="GIDA_C_N"/>
</dbReference>
<comment type="caution">
    <text evidence="12">Lacks conserved residue(s) required for the propagation of feature annotation.</text>
</comment>
<dbReference type="KEGG" id="ada:A5CPEGH6_11880"/>
<dbReference type="InterPro" id="IPR002218">
    <property type="entry name" value="MnmG-rel"/>
</dbReference>
<dbReference type="InterPro" id="IPR040131">
    <property type="entry name" value="MnmG_N"/>
</dbReference>
<dbReference type="Gene3D" id="3.50.50.60">
    <property type="entry name" value="FAD/NAD(P)-binding domain"/>
    <property type="match status" value="2"/>
</dbReference>
<comment type="cofactor">
    <cofactor evidence="1 12">
        <name>FAD</name>
        <dbReference type="ChEBI" id="CHEBI:57692"/>
    </cofactor>
</comment>
<feature type="binding site" evidence="12">
    <location>
        <begin position="11"/>
        <end position="16"/>
    </location>
    <ligand>
        <name>FAD</name>
        <dbReference type="ChEBI" id="CHEBI:57692"/>
    </ligand>
</feature>